<evidence type="ECO:0000256" key="2">
    <source>
        <dbReference type="ARBA" id="ARBA00023015"/>
    </source>
</evidence>
<dbReference type="InterPro" id="IPR036271">
    <property type="entry name" value="Tet_transcr_reg_TetR-rel_C_sf"/>
</dbReference>
<dbReference type="InterPro" id="IPR050109">
    <property type="entry name" value="HTH-type_TetR-like_transc_reg"/>
</dbReference>
<gene>
    <name evidence="7" type="ORF">B0G62_104249</name>
</gene>
<evidence type="ECO:0000313" key="8">
    <source>
        <dbReference type="Proteomes" id="UP000237381"/>
    </source>
</evidence>
<dbReference type="PRINTS" id="PR00455">
    <property type="entry name" value="HTHTETR"/>
</dbReference>
<name>A0A2S4MDZ1_9BURK</name>
<proteinExistence type="predicted"/>
<sequence length="203" mass="22756">MLLEAAEGAFYEKGLAGATLDEIARRAGVTRGALYGHFENKLALLDAIFQAAARPLDPFAVNLAVCRDHPVEELVEEIKRCWREATEVPRTARLYALVFSLCESTLEFAPFFERVLMASRNAELRIEEWLRRAMFRACLPASLDAQISARVIHATLSGLLRRRLRHLAQSNLPEADVAQIVRALLVHERPHIEACNDAWAGLV</sequence>
<dbReference type="GO" id="GO:0000976">
    <property type="term" value="F:transcription cis-regulatory region binding"/>
    <property type="evidence" value="ECO:0007669"/>
    <property type="project" value="TreeGrafter"/>
</dbReference>
<dbReference type="SUPFAM" id="SSF48498">
    <property type="entry name" value="Tetracyclin repressor-like, C-terminal domain"/>
    <property type="match status" value="1"/>
</dbReference>
<keyword evidence="2" id="KW-0805">Transcription regulation</keyword>
<dbReference type="Pfam" id="PF00440">
    <property type="entry name" value="TetR_N"/>
    <property type="match status" value="1"/>
</dbReference>
<accession>A0A2S4MDZ1</accession>
<dbReference type="InterPro" id="IPR001647">
    <property type="entry name" value="HTH_TetR"/>
</dbReference>
<dbReference type="InterPro" id="IPR023772">
    <property type="entry name" value="DNA-bd_HTH_TetR-type_CS"/>
</dbReference>
<dbReference type="Proteomes" id="UP000237381">
    <property type="component" value="Unassembled WGS sequence"/>
</dbReference>
<dbReference type="SUPFAM" id="SSF46689">
    <property type="entry name" value="Homeodomain-like"/>
    <property type="match status" value="1"/>
</dbReference>
<dbReference type="GO" id="GO:0003700">
    <property type="term" value="F:DNA-binding transcription factor activity"/>
    <property type="evidence" value="ECO:0007669"/>
    <property type="project" value="TreeGrafter"/>
</dbReference>
<dbReference type="EMBL" id="PQGA01000004">
    <property type="protein sequence ID" value="POR52952.1"/>
    <property type="molecule type" value="Genomic_DNA"/>
</dbReference>
<evidence type="ECO:0000259" key="6">
    <source>
        <dbReference type="PROSITE" id="PS50977"/>
    </source>
</evidence>
<organism evidence="7 8">
    <name type="scientific">Paraburkholderia eburnea</name>
    <dbReference type="NCBI Taxonomy" id="1189126"/>
    <lineage>
        <taxon>Bacteria</taxon>
        <taxon>Pseudomonadati</taxon>
        <taxon>Pseudomonadota</taxon>
        <taxon>Betaproteobacteria</taxon>
        <taxon>Burkholderiales</taxon>
        <taxon>Burkholderiaceae</taxon>
        <taxon>Paraburkholderia</taxon>
    </lineage>
</organism>
<evidence type="ECO:0000313" key="7">
    <source>
        <dbReference type="EMBL" id="POR52952.1"/>
    </source>
</evidence>
<dbReference type="RefSeq" id="WP_103704339.1">
    <property type="nucleotide sequence ID" value="NZ_PQGA01000004.1"/>
</dbReference>
<dbReference type="InterPro" id="IPR013572">
    <property type="entry name" value="Tscrpt_reg_MAATS_C"/>
</dbReference>
<feature type="domain" description="HTH tetR-type" evidence="6">
    <location>
        <begin position="1"/>
        <end position="56"/>
    </location>
</feature>
<comment type="caution">
    <text evidence="7">The sequence shown here is derived from an EMBL/GenBank/DDBJ whole genome shotgun (WGS) entry which is preliminary data.</text>
</comment>
<protein>
    <submittedName>
        <fullName evidence="7">TetR family transcriptional regulator</fullName>
    </submittedName>
</protein>
<dbReference type="PANTHER" id="PTHR30055">
    <property type="entry name" value="HTH-TYPE TRANSCRIPTIONAL REGULATOR RUTR"/>
    <property type="match status" value="1"/>
</dbReference>
<evidence type="ECO:0000256" key="4">
    <source>
        <dbReference type="ARBA" id="ARBA00023163"/>
    </source>
</evidence>
<feature type="DNA-binding region" description="H-T-H motif" evidence="5">
    <location>
        <begin position="19"/>
        <end position="38"/>
    </location>
</feature>
<keyword evidence="1" id="KW-0678">Repressor</keyword>
<keyword evidence="8" id="KW-1185">Reference proteome</keyword>
<evidence type="ECO:0000256" key="5">
    <source>
        <dbReference type="PROSITE-ProRule" id="PRU00335"/>
    </source>
</evidence>
<dbReference type="Gene3D" id="1.10.357.10">
    <property type="entry name" value="Tetracycline Repressor, domain 2"/>
    <property type="match status" value="1"/>
</dbReference>
<evidence type="ECO:0000256" key="1">
    <source>
        <dbReference type="ARBA" id="ARBA00022491"/>
    </source>
</evidence>
<evidence type="ECO:0000256" key="3">
    <source>
        <dbReference type="ARBA" id="ARBA00023125"/>
    </source>
</evidence>
<dbReference type="InterPro" id="IPR009057">
    <property type="entry name" value="Homeodomain-like_sf"/>
</dbReference>
<dbReference type="PROSITE" id="PS50977">
    <property type="entry name" value="HTH_TETR_2"/>
    <property type="match status" value="1"/>
</dbReference>
<dbReference type="PROSITE" id="PS01081">
    <property type="entry name" value="HTH_TETR_1"/>
    <property type="match status" value="1"/>
</dbReference>
<dbReference type="PANTHER" id="PTHR30055:SF234">
    <property type="entry name" value="HTH-TYPE TRANSCRIPTIONAL REGULATOR BETI"/>
    <property type="match status" value="1"/>
</dbReference>
<keyword evidence="3 5" id="KW-0238">DNA-binding</keyword>
<dbReference type="AlphaFoldDB" id="A0A2S4MDZ1"/>
<dbReference type="Pfam" id="PF08361">
    <property type="entry name" value="TetR_C_2"/>
    <property type="match status" value="1"/>
</dbReference>
<keyword evidence="4" id="KW-0804">Transcription</keyword>
<reference evidence="7 8" key="1">
    <citation type="submission" date="2018-01" db="EMBL/GenBank/DDBJ databases">
        <title>Genomic Encyclopedia of Type Strains, Phase III (KMG-III): the genomes of soil and plant-associated and newly described type strains.</title>
        <authorList>
            <person name="Whitman W."/>
        </authorList>
    </citation>
    <scope>NUCLEOTIDE SEQUENCE [LARGE SCALE GENOMIC DNA]</scope>
    <source>
        <strain evidence="7 8">JCM 18070</strain>
    </source>
</reference>